<dbReference type="AlphaFoldDB" id="A0A9N9CL35"/>
<reference evidence="2" key="1">
    <citation type="submission" date="2021-06" db="EMBL/GenBank/DDBJ databases">
        <authorList>
            <person name="Kallberg Y."/>
            <person name="Tangrot J."/>
            <person name="Rosling A."/>
        </authorList>
    </citation>
    <scope>NUCLEOTIDE SEQUENCE</scope>
    <source>
        <strain evidence="2">87-6 pot B 2015</strain>
    </source>
</reference>
<evidence type="ECO:0000313" key="2">
    <source>
        <dbReference type="EMBL" id="CAG8603866.1"/>
    </source>
</evidence>
<organism evidence="2 3">
    <name type="scientific">Funneliformis mosseae</name>
    <name type="common">Endomycorrhizal fungus</name>
    <name type="synonym">Glomus mosseae</name>
    <dbReference type="NCBI Taxonomy" id="27381"/>
    <lineage>
        <taxon>Eukaryota</taxon>
        <taxon>Fungi</taxon>
        <taxon>Fungi incertae sedis</taxon>
        <taxon>Mucoromycota</taxon>
        <taxon>Glomeromycotina</taxon>
        <taxon>Glomeromycetes</taxon>
        <taxon>Glomerales</taxon>
        <taxon>Glomeraceae</taxon>
        <taxon>Funneliformis</taxon>
    </lineage>
</organism>
<evidence type="ECO:0000313" key="3">
    <source>
        <dbReference type="Proteomes" id="UP000789375"/>
    </source>
</evidence>
<feature type="transmembrane region" description="Helical" evidence="1">
    <location>
        <begin position="66"/>
        <end position="88"/>
    </location>
</feature>
<sequence length="127" mass="14232">MIGNITQPNSSPLSLRNPNIYIMDIRNYTWVDSFDPTIMGTKTNSSAIQPSSLINNLNKELVTMKIVIGSFGAILCVVIIIVCGFLIYRWNAKKKEQSPTNIPTAPVTSIEHNDQDDKEQYLSEVMI</sequence>
<comment type="caution">
    <text evidence="2">The sequence shown here is derived from an EMBL/GenBank/DDBJ whole genome shotgun (WGS) entry which is preliminary data.</text>
</comment>
<keyword evidence="1" id="KW-1133">Transmembrane helix</keyword>
<gene>
    <name evidence="2" type="ORF">FMOSSE_LOCUS9093</name>
</gene>
<name>A0A9N9CL35_FUNMO</name>
<protein>
    <submittedName>
        <fullName evidence="2">912_t:CDS:1</fullName>
    </submittedName>
</protein>
<keyword evidence="1" id="KW-0812">Transmembrane</keyword>
<keyword evidence="1" id="KW-0472">Membrane</keyword>
<dbReference type="EMBL" id="CAJVPP010002548">
    <property type="protein sequence ID" value="CAG8603866.1"/>
    <property type="molecule type" value="Genomic_DNA"/>
</dbReference>
<proteinExistence type="predicted"/>
<evidence type="ECO:0000256" key="1">
    <source>
        <dbReference type="SAM" id="Phobius"/>
    </source>
</evidence>
<dbReference type="Proteomes" id="UP000789375">
    <property type="component" value="Unassembled WGS sequence"/>
</dbReference>
<accession>A0A9N9CL35</accession>
<keyword evidence="3" id="KW-1185">Reference proteome</keyword>